<dbReference type="KEGG" id="pseo:OM33_06950"/>
<protein>
    <recommendedName>
        <fullName evidence="3">PKD domain-containing protein</fullName>
    </recommendedName>
</protein>
<dbReference type="InterPro" id="IPR013783">
    <property type="entry name" value="Ig-like_fold"/>
</dbReference>
<dbReference type="AlphaFoldDB" id="A0A0A7EFS9"/>
<organism evidence="1 2">
    <name type="scientific">Pseudoalteromonas piratica</name>
    <dbReference type="NCBI Taxonomy" id="1348114"/>
    <lineage>
        <taxon>Bacteria</taxon>
        <taxon>Pseudomonadati</taxon>
        <taxon>Pseudomonadota</taxon>
        <taxon>Gammaproteobacteria</taxon>
        <taxon>Alteromonadales</taxon>
        <taxon>Pseudoalteromonadaceae</taxon>
        <taxon>Pseudoalteromonas</taxon>
    </lineage>
</organism>
<evidence type="ECO:0000313" key="2">
    <source>
        <dbReference type="Proteomes" id="UP000030341"/>
    </source>
</evidence>
<dbReference type="PROSITE" id="PS51257">
    <property type="entry name" value="PROKAR_LIPOPROTEIN"/>
    <property type="match status" value="1"/>
</dbReference>
<sequence>MVKSYIVLFLSVFLISCSTDKDKNQAPEILAIDNITLVEGESKQISVDAKDAEGDILSFDWQVPNGLLISGSGKSVELLAEDVLENTNYIVKLTVSDGKSSVDTQFEVFVTERPFSFVVQYNEKIKAGEPLEITLVEQGEEIISSSIAFDTYLEPIINQITPTFYEVLFPKVYEQELLNFTLVANNDKGEEFSVEQNIDVDINLRPKPVVYPHEITPIKVDDSYEFYIDWPFTDEDEIASYELHTDDESATITQIAGSQFKVNIDSLETFELVMIATDRFGQSNSLSKVFNYSNTLVEQIVLNPWPEYYYLHEQGTVYLKLVNAPDNIGIVETKWEQISGVPFTIIESKSEELTIIPTQYSDEPVVVKATVTLSNGNKQIIEQELDIIKDTAFSVVVLPSDTVDEILTDLAKSTIFDINNDGIGDQIDIENGLIQVALSREDGSIGELKNAGKISYHQDYTRQNRKFLGSLSERRALASYTLKDVTDVDGDGIVDLVLDDSYHTSEYSYDGVTYWVKGRAEGNGIIPTSFYGDYLLLDSWTYSLEHLIDINGDSIKDAIYSGLVGGRNYNSTLPDNTLEANYFNRAGFFPGMGARTSIVAKLSNRKSTEYLYSPFSNDDKEHIYIYGQNDTTNNFELLTRLKVKDVLPYGFQLTSYDVDNDGELELVFYRGNYVRMLKF</sequence>
<dbReference type="OrthoDB" id="6281066at2"/>
<name>A0A0A7EFS9_9GAMM</name>
<dbReference type="EMBL" id="CP009888">
    <property type="protein sequence ID" value="AIY64916.1"/>
    <property type="molecule type" value="Genomic_DNA"/>
</dbReference>
<keyword evidence="2" id="KW-1185">Reference proteome</keyword>
<dbReference type="SUPFAM" id="SSF69318">
    <property type="entry name" value="Integrin alpha N-terminal domain"/>
    <property type="match status" value="1"/>
</dbReference>
<reference evidence="1 2" key="1">
    <citation type="submission" date="2014-11" db="EMBL/GenBank/DDBJ databases">
        <title>Complete Genome Sequence of Pseudoalteromonas sp. Strain OCN003 Isolated from Kaneohe Bay, Oahu, Hawaii.</title>
        <authorList>
            <person name="Beurmann S."/>
            <person name="Videau P."/>
            <person name="Ushijima B."/>
            <person name="Smith A.M."/>
            <person name="Aeby G.S."/>
            <person name="Callahan S.M."/>
            <person name="Belcaid M."/>
        </authorList>
    </citation>
    <scope>NUCLEOTIDE SEQUENCE [LARGE SCALE GENOMIC DNA]</scope>
    <source>
        <strain evidence="1 2">OCN003</strain>
    </source>
</reference>
<dbReference type="RefSeq" id="WP_038640321.1">
    <property type="nucleotide sequence ID" value="NZ_CP009888.1"/>
</dbReference>
<evidence type="ECO:0000313" key="1">
    <source>
        <dbReference type="EMBL" id="AIY64916.1"/>
    </source>
</evidence>
<proteinExistence type="predicted"/>
<gene>
    <name evidence="1" type="ORF">OM33_06950</name>
</gene>
<dbReference type="STRING" id="1348114.OM33_06950"/>
<dbReference type="Gene3D" id="2.130.10.130">
    <property type="entry name" value="Integrin alpha, N-terminal"/>
    <property type="match status" value="1"/>
</dbReference>
<evidence type="ECO:0008006" key="3">
    <source>
        <dbReference type="Google" id="ProtNLM"/>
    </source>
</evidence>
<dbReference type="Proteomes" id="UP000030341">
    <property type="component" value="Chromosome 1"/>
</dbReference>
<accession>A0A0A7EFS9</accession>
<dbReference type="Gene3D" id="2.60.40.10">
    <property type="entry name" value="Immunoglobulins"/>
    <property type="match status" value="1"/>
</dbReference>
<dbReference type="HOGENOM" id="CLU_404837_0_0_6"/>
<dbReference type="InterPro" id="IPR028994">
    <property type="entry name" value="Integrin_alpha_N"/>
</dbReference>